<dbReference type="AlphaFoldDB" id="A0A0X3P156"/>
<gene>
    <name evidence="3" type="primary">CK5P3</name>
    <name evidence="3" type="ORF">TR109345</name>
</gene>
<sequence length="537" mass="60417">APPISVQSQKLIGWLIERGVLSKEYIGSLESLADKVAAAQQATAEKIRHIAKEPVLYFFCQKALKYFEKVDDKKDFFGRSSSDIRQWRDLISRYEKQNLYLAEVAERLNELCFLIPKCKSAIADRQKLITDLQKKVKEFTINQLSKEAELERFRKRFEITDDYVRLQLLEKANTVPQLLCTLISDLRSVAPAVEYYTSFTEFVNKSIGDTQKASTLPCNTLRLLLSSGHVTVYEWKTGRAPDCVGKSDDYLADMLTQERKRVVKLKAEIETAAQSADLELTDVNLLDISGESTDVKADTTDLNEIDFGDLAESFGIDVVDVTESAEAISDTCATAAAQNTLHVARGANARLLLDTSEGRASLISDLEELTTFLQRMIENQRDFHAATEDCSETQKLSGGMDVHSLAPIYHQILQDVPASFSAVSSAELSNMAKDVKTMIDKITDETLSHLLLLRLQPGYLDRLIDSMHDLKRQADRAKTKMVEATATVKQAENELTDLHKELVEDQRECKELVRFLEENLSKLYDREIRLIGSAIAV</sequence>
<keyword evidence="2" id="KW-0175">Coiled coil</keyword>
<protein>
    <submittedName>
        <fullName evidence="3">CDK5 regulatory subunit-associated protein 3</fullName>
    </submittedName>
</protein>
<evidence type="ECO:0000256" key="1">
    <source>
        <dbReference type="ARBA" id="ARBA00007478"/>
    </source>
</evidence>
<reference evidence="3" key="1">
    <citation type="submission" date="2016-01" db="EMBL/GenBank/DDBJ databases">
        <title>Reference transcriptome for the parasite Schistocephalus solidus: insights into the molecular evolution of parasitism.</title>
        <authorList>
            <person name="Hebert F.O."/>
            <person name="Grambauer S."/>
            <person name="Barber I."/>
            <person name="Landry C.R."/>
            <person name="Aubin-Horth N."/>
        </authorList>
    </citation>
    <scope>NUCLEOTIDE SEQUENCE</scope>
</reference>
<dbReference type="PANTHER" id="PTHR14894:SF0">
    <property type="entry name" value="CDK5 REGULATORY SUBUNIT-ASSOCIATED PROTEIN 3"/>
    <property type="match status" value="1"/>
</dbReference>
<feature type="non-terminal residue" evidence="3">
    <location>
        <position position="1"/>
    </location>
</feature>
<name>A0A0X3P156_SCHSO</name>
<dbReference type="Pfam" id="PF05600">
    <property type="entry name" value="CDK5RAP3"/>
    <property type="match status" value="1"/>
</dbReference>
<comment type="similarity">
    <text evidence="1">Belongs to the CDK5RAP3 family.</text>
</comment>
<evidence type="ECO:0000313" key="3">
    <source>
        <dbReference type="EMBL" id="JAP45734.1"/>
    </source>
</evidence>
<proteinExistence type="inferred from homology"/>
<accession>A0A0X3P156</accession>
<dbReference type="GO" id="GO:0012505">
    <property type="term" value="C:endomembrane system"/>
    <property type="evidence" value="ECO:0007669"/>
    <property type="project" value="TreeGrafter"/>
</dbReference>
<dbReference type="PANTHER" id="PTHR14894">
    <property type="entry name" value="CDK5 REGULATORY SUBUNIT-ASSOCIATED PROTEIN 3"/>
    <property type="match status" value="1"/>
</dbReference>
<feature type="coiled-coil region" evidence="2">
    <location>
        <begin position="460"/>
        <end position="519"/>
    </location>
</feature>
<organism evidence="3">
    <name type="scientific">Schistocephalus solidus</name>
    <name type="common">Tapeworm</name>
    <dbReference type="NCBI Taxonomy" id="70667"/>
    <lineage>
        <taxon>Eukaryota</taxon>
        <taxon>Metazoa</taxon>
        <taxon>Spiralia</taxon>
        <taxon>Lophotrochozoa</taxon>
        <taxon>Platyhelminthes</taxon>
        <taxon>Cestoda</taxon>
        <taxon>Eucestoda</taxon>
        <taxon>Diphyllobothriidea</taxon>
        <taxon>Diphyllobothriidae</taxon>
        <taxon>Schistocephalus</taxon>
    </lineage>
</organism>
<evidence type="ECO:0000256" key="2">
    <source>
        <dbReference type="SAM" id="Coils"/>
    </source>
</evidence>
<dbReference type="GO" id="GO:0007346">
    <property type="term" value="P:regulation of mitotic cell cycle"/>
    <property type="evidence" value="ECO:0007669"/>
    <property type="project" value="TreeGrafter"/>
</dbReference>
<dbReference type="InterPro" id="IPR008491">
    <property type="entry name" value="CDK5RAP3"/>
</dbReference>
<dbReference type="EMBL" id="GEEE01017491">
    <property type="protein sequence ID" value="JAP45734.1"/>
    <property type="molecule type" value="Transcribed_RNA"/>
</dbReference>